<dbReference type="GO" id="GO:0000987">
    <property type="term" value="F:cis-regulatory region sequence-specific DNA binding"/>
    <property type="evidence" value="ECO:0007669"/>
    <property type="project" value="TreeGrafter"/>
</dbReference>
<proteinExistence type="predicted"/>
<evidence type="ECO:0000313" key="3">
    <source>
        <dbReference type="Proteomes" id="UP000035681"/>
    </source>
</evidence>
<feature type="signal peptide" evidence="1">
    <location>
        <begin position="1"/>
        <end position="17"/>
    </location>
</feature>
<evidence type="ECO:0000259" key="2">
    <source>
        <dbReference type="PROSITE" id="PS51184"/>
    </source>
</evidence>
<keyword evidence="1" id="KW-0732">Signal</keyword>
<keyword evidence="3" id="KW-1185">Reference proteome</keyword>
<dbReference type="Pfam" id="PF13621">
    <property type="entry name" value="Cupin_8"/>
    <property type="match status" value="1"/>
</dbReference>
<reference evidence="4" key="1">
    <citation type="submission" date="2024-02" db="UniProtKB">
        <authorList>
            <consortium name="WormBaseParasite"/>
        </authorList>
    </citation>
    <scope>IDENTIFICATION</scope>
</reference>
<evidence type="ECO:0000256" key="1">
    <source>
        <dbReference type="SAM" id="SignalP"/>
    </source>
</evidence>
<dbReference type="InterPro" id="IPR041667">
    <property type="entry name" value="Cupin_8"/>
</dbReference>
<feature type="chain" id="PRO_5042084593" evidence="1">
    <location>
        <begin position="18"/>
        <end position="380"/>
    </location>
</feature>
<dbReference type="WBParaSite" id="TCONS_00004299.p1">
    <property type="protein sequence ID" value="TCONS_00004299.p1"/>
    <property type="gene ID" value="XLOC_001566"/>
</dbReference>
<accession>A0AAF5CZF9</accession>
<dbReference type="AlphaFoldDB" id="A0AAF5CZF9"/>
<dbReference type="PANTHER" id="PTHR12480:SF21">
    <property type="entry name" value="JMJC DOMAIN-CONTAINING PROTEIN 8"/>
    <property type="match status" value="1"/>
</dbReference>
<feature type="domain" description="JmjC" evidence="2">
    <location>
        <begin position="138"/>
        <end position="276"/>
    </location>
</feature>
<dbReference type="InterPro" id="IPR003347">
    <property type="entry name" value="JmjC_dom"/>
</dbReference>
<dbReference type="Proteomes" id="UP000035681">
    <property type="component" value="Unplaced"/>
</dbReference>
<dbReference type="InterPro" id="IPR018607">
    <property type="entry name" value="Ctf8"/>
</dbReference>
<dbReference type="GO" id="GO:0007064">
    <property type="term" value="P:mitotic sister chromatid cohesion"/>
    <property type="evidence" value="ECO:0007669"/>
    <property type="project" value="InterPro"/>
</dbReference>
<dbReference type="SUPFAM" id="SSF51197">
    <property type="entry name" value="Clavaminate synthase-like"/>
    <property type="match status" value="1"/>
</dbReference>
<sequence>MNVIWLVVVIIFNSVKAETKNGGWKINGEIAVGIDGPCTIERRDGNTFTQEEFIKDFAYTKPVIVYNINNAQFRKNCEREEIVKNWGDKPVVLNSANTYSYTRKETTFGDYINRLLKAQNIGTLGNETFILFGDIDQRIWKPLLDTYNLPLWSLPNYEPALSFGIAGVGTGVPFHFHGPGFAEVVHGTKRWFLQPFEKRPTFNPDQSTLQWYYTIYPILKDEDKPLECLMKPGEIIYFPDKWWHATLNTETAVFISTFLSPLPKSKVLNNNEKSEAGIQEWMIMEFTGTFKSDEYILNGLSPGSLVWRKEGNSIVMVTGHTILEGGIKKLEKPLLVLDKCRYVPNNDSPDSHVKVAGVIKRKIVFTSRPKPIITRLARKI</sequence>
<dbReference type="Gene3D" id="2.60.120.650">
    <property type="entry name" value="Cupin"/>
    <property type="match status" value="1"/>
</dbReference>
<evidence type="ECO:0000313" key="4">
    <source>
        <dbReference type="WBParaSite" id="TCONS_00004299.p1"/>
    </source>
</evidence>
<dbReference type="GO" id="GO:0031390">
    <property type="term" value="C:Ctf18 RFC-like complex"/>
    <property type="evidence" value="ECO:0007669"/>
    <property type="project" value="InterPro"/>
</dbReference>
<dbReference type="Pfam" id="PF09696">
    <property type="entry name" value="Ctf8"/>
    <property type="match status" value="1"/>
</dbReference>
<name>A0AAF5CZF9_STRER</name>
<protein>
    <submittedName>
        <fullName evidence="4">JmjC domain-containing protein</fullName>
    </submittedName>
</protein>
<dbReference type="PROSITE" id="PS51184">
    <property type="entry name" value="JMJC"/>
    <property type="match status" value="1"/>
</dbReference>
<dbReference type="InterPro" id="IPR050910">
    <property type="entry name" value="JMJD6_ArgDemeth/LysHydrox"/>
</dbReference>
<dbReference type="PANTHER" id="PTHR12480">
    <property type="entry name" value="ARGININE DEMETHYLASE AND LYSYL-HYDROXYLASE JMJD"/>
    <property type="match status" value="1"/>
</dbReference>
<organism evidence="3 4">
    <name type="scientific">Strongyloides stercoralis</name>
    <name type="common">Threadworm</name>
    <dbReference type="NCBI Taxonomy" id="6248"/>
    <lineage>
        <taxon>Eukaryota</taxon>
        <taxon>Metazoa</taxon>
        <taxon>Ecdysozoa</taxon>
        <taxon>Nematoda</taxon>
        <taxon>Chromadorea</taxon>
        <taxon>Rhabditida</taxon>
        <taxon>Tylenchina</taxon>
        <taxon>Panagrolaimomorpha</taxon>
        <taxon>Strongyloidoidea</taxon>
        <taxon>Strongyloididae</taxon>
        <taxon>Strongyloides</taxon>
    </lineage>
</organism>